<dbReference type="Gene3D" id="2.150.10.10">
    <property type="entry name" value="Serralysin-like metalloprotease, C-terminal"/>
    <property type="match status" value="1"/>
</dbReference>
<dbReference type="Pfam" id="PF00353">
    <property type="entry name" value="HemolysinCabind"/>
    <property type="match status" value="1"/>
</dbReference>
<proteinExistence type="predicted"/>
<organism evidence="2 3">
    <name type="scientific">Romeriopsis navalis LEGE 11480</name>
    <dbReference type="NCBI Taxonomy" id="2777977"/>
    <lineage>
        <taxon>Bacteria</taxon>
        <taxon>Bacillati</taxon>
        <taxon>Cyanobacteriota</taxon>
        <taxon>Cyanophyceae</taxon>
        <taxon>Leptolyngbyales</taxon>
        <taxon>Leptolyngbyaceae</taxon>
        <taxon>Romeriopsis</taxon>
        <taxon>Romeriopsis navalis</taxon>
    </lineage>
</organism>
<dbReference type="EMBL" id="JADEXQ010000080">
    <property type="protein sequence ID" value="MBE9031904.1"/>
    <property type="molecule type" value="Genomic_DNA"/>
</dbReference>
<evidence type="ECO:0000313" key="2">
    <source>
        <dbReference type="EMBL" id="MBE9031904.1"/>
    </source>
</evidence>
<feature type="domain" description="CHRD" evidence="1">
    <location>
        <begin position="9"/>
        <end position="167"/>
    </location>
</feature>
<gene>
    <name evidence="2" type="ORF">IQ266_19395</name>
</gene>
<evidence type="ECO:0000259" key="1">
    <source>
        <dbReference type="Pfam" id="PF07452"/>
    </source>
</evidence>
<reference evidence="2" key="1">
    <citation type="submission" date="2020-10" db="EMBL/GenBank/DDBJ databases">
        <authorList>
            <person name="Castelo-Branco R."/>
            <person name="Eusebio N."/>
            <person name="Adriana R."/>
            <person name="Vieira A."/>
            <person name="Brugerolle De Fraissinette N."/>
            <person name="Rezende De Castro R."/>
            <person name="Schneider M.P."/>
            <person name="Vasconcelos V."/>
            <person name="Leao P.N."/>
        </authorList>
    </citation>
    <scope>NUCLEOTIDE SEQUENCE</scope>
    <source>
        <strain evidence="2">LEGE 11480</strain>
    </source>
</reference>
<dbReference type="Pfam" id="PF07452">
    <property type="entry name" value="CHRD"/>
    <property type="match status" value="1"/>
</dbReference>
<dbReference type="InterPro" id="IPR011049">
    <property type="entry name" value="Serralysin-like_metalloprot_C"/>
</dbReference>
<evidence type="ECO:0000313" key="3">
    <source>
        <dbReference type="Proteomes" id="UP000625316"/>
    </source>
</evidence>
<protein>
    <submittedName>
        <fullName evidence="2">CHRD domain-containing protein</fullName>
    </submittedName>
</protein>
<dbReference type="InterPro" id="IPR010895">
    <property type="entry name" value="CHRD"/>
</dbReference>
<accession>A0A928VTE8</accession>
<name>A0A928VTE8_9CYAN</name>
<dbReference type="AlphaFoldDB" id="A0A928VTE8"/>
<sequence length="765" mass="78721">MTDTILLDSQLSADQEVQGGGNPNASGTSRLSLNASGDALNYELNVSGLDFGQFIGDGTAQTADESDDVTRIHLHSAPRGANGGVAFGLIDLVAPQFNGQDNDDLQIQQNADGSVTLTGSWELSDPATLSLREFVDGIRDAGSAADVPLYWNVHSNGSPGGAIRGQLQNNDPINVTIDGLQTETVTLGKNDSLNVNSGGQLRVDGTAVAVERDATNVNVIVNNGAAVAGSFNGIHVSNGGIAEANITNRGTISSDSRAINLGGNRNHLSNSGNILGTGNPRDGVIYGDQTANAINIENRRGGLIDVGAGNQGDAISLELGANVTGSIYNAGRIQGRGASSAATNSESSAIRLYWGNQTGEPISTLKGNIVNTGKLLAEAGSGILIESQTVLNGEIRNSGLIQGDFRGINFANGGTSSGTVINQRGGVIQSDSRAINIGGNNITIDNAGRIRTLDNPSDGVIYGDQTATSFTINNQRSGRIDVGAGNQGDAISLELGENVTGSIYNAGVIAGRGAVSDNTNSQSSAIRLYWGNQTGEPVSVFQGNIENARSGRLTSEQGATILIEDQTQLDGQIINQGLIRGGTYDAGRLAIDARNAEGSVNLLNGGRIQGDVLLSVGNDVFDNTHGRTNGNVLGGDGNDILRGGRRGDNLFGEAGDDILSGGRGRNILEGGIGSDTLFAGRGRDTFVFGGDIFTDAAHDTDVIRGFGRSDTLDLDGYAAAGGTVKSFSLGHTDDGLSLNIGLSSGDAVSVTGNIFSAFQQARQYT</sequence>
<dbReference type="Proteomes" id="UP000625316">
    <property type="component" value="Unassembled WGS sequence"/>
</dbReference>
<dbReference type="InterPro" id="IPR001343">
    <property type="entry name" value="Hemolysn_Ca-bd"/>
</dbReference>
<dbReference type="GO" id="GO:0005509">
    <property type="term" value="F:calcium ion binding"/>
    <property type="evidence" value="ECO:0007669"/>
    <property type="project" value="InterPro"/>
</dbReference>
<comment type="caution">
    <text evidence="2">The sequence shown here is derived from an EMBL/GenBank/DDBJ whole genome shotgun (WGS) entry which is preliminary data.</text>
</comment>
<dbReference type="RefSeq" id="WP_264326731.1">
    <property type="nucleotide sequence ID" value="NZ_JADEXQ010000080.1"/>
</dbReference>
<dbReference type="PRINTS" id="PR00313">
    <property type="entry name" value="CABNDNGRPT"/>
</dbReference>
<dbReference type="SUPFAM" id="SSF51120">
    <property type="entry name" value="beta-Roll"/>
    <property type="match status" value="1"/>
</dbReference>
<keyword evidence="3" id="KW-1185">Reference proteome</keyword>